<gene>
    <name evidence="1" type="ORF">V6N11_065708</name>
</gene>
<accession>A0ABR2PI43</accession>
<sequence length="167" mass="18686">MSSKNQVLAVRYRASEVHVDEEIGRIAARYCSLCSVLLSLVLIPNLPEELLTYLLQPVSHSWQPGQCDQSRKRIITTPKEAKGSHNEFHITAKGKTGGKRTDNHEQQDQAIHTSIDGGRDIRWKSSGVRSTFPVVIYASKQFDDQRNAKQVICIGEESMPAMLIAVK</sequence>
<dbReference type="Proteomes" id="UP001396334">
    <property type="component" value="Unassembled WGS sequence"/>
</dbReference>
<evidence type="ECO:0000313" key="2">
    <source>
        <dbReference type="Proteomes" id="UP001396334"/>
    </source>
</evidence>
<name>A0ABR2PI43_9ROSI</name>
<reference evidence="1 2" key="1">
    <citation type="journal article" date="2024" name="G3 (Bethesda)">
        <title>Genome assembly of Hibiscus sabdariffa L. provides insights into metabolisms of medicinal natural products.</title>
        <authorList>
            <person name="Kim T."/>
        </authorList>
    </citation>
    <scope>NUCLEOTIDE SEQUENCE [LARGE SCALE GENOMIC DNA]</scope>
    <source>
        <strain evidence="1">TK-2024</strain>
        <tissue evidence="1">Old leaves</tissue>
    </source>
</reference>
<organism evidence="1 2">
    <name type="scientific">Hibiscus sabdariffa</name>
    <name type="common">roselle</name>
    <dbReference type="NCBI Taxonomy" id="183260"/>
    <lineage>
        <taxon>Eukaryota</taxon>
        <taxon>Viridiplantae</taxon>
        <taxon>Streptophyta</taxon>
        <taxon>Embryophyta</taxon>
        <taxon>Tracheophyta</taxon>
        <taxon>Spermatophyta</taxon>
        <taxon>Magnoliopsida</taxon>
        <taxon>eudicotyledons</taxon>
        <taxon>Gunneridae</taxon>
        <taxon>Pentapetalae</taxon>
        <taxon>rosids</taxon>
        <taxon>malvids</taxon>
        <taxon>Malvales</taxon>
        <taxon>Malvaceae</taxon>
        <taxon>Malvoideae</taxon>
        <taxon>Hibiscus</taxon>
    </lineage>
</organism>
<evidence type="ECO:0000313" key="1">
    <source>
        <dbReference type="EMBL" id="KAK8988109.1"/>
    </source>
</evidence>
<protein>
    <submittedName>
        <fullName evidence="1">Uncharacterized protein</fullName>
    </submittedName>
</protein>
<dbReference type="EMBL" id="JBBPBN010000059">
    <property type="protein sequence ID" value="KAK8988109.1"/>
    <property type="molecule type" value="Genomic_DNA"/>
</dbReference>
<comment type="caution">
    <text evidence="1">The sequence shown here is derived from an EMBL/GenBank/DDBJ whole genome shotgun (WGS) entry which is preliminary data.</text>
</comment>
<keyword evidence="2" id="KW-1185">Reference proteome</keyword>
<proteinExistence type="predicted"/>